<reference evidence="1 2" key="1">
    <citation type="submission" date="2017-11" db="EMBL/GenBank/DDBJ databases">
        <title>Complete genome of a free-living desiccation-tolerant cyanobacterium and its photosynthetic adaptation to extreme terrestrial habitat.</title>
        <authorList>
            <person name="Shang J."/>
        </authorList>
    </citation>
    <scope>NUCLEOTIDE SEQUENCE [LARGE SCALE GENOMIC DNA]</scope>
    <source>
        <strain evidence="1 2">CCNUN1</strain>
    </source>
</reference>
<evidence type="ECO:0000313" key="2">
    <source>
        <dbReference type="Proteomes" id="UP000232003"/>
    </source>
</evidence>
<protein>
    <submittedName>
        <fullName evidence="1">Uncharacterized protein</fullName>
    </submittedName>
</protein>
<dbReference type="AlphaFoldDB" id="A0A2K8T221"/>
<organism evidence="1 2">
    <name type="scientific">Nostoc flagelliforme CCNUN1</name>
    <dbReference type="NCBI Taxonomy" id="2038116"/>
    <lineage>
        <taxon>Bacteria</taxon>
        <taxon>Bacillati</taxon>
        <taxon>Cyanobacteriota</taxon>
        <taxon>Cyanophyceae</taxon>
        <taxon>Nostocales</taxon>
        <taxon>Nostocaceae</taxon>
        <taxon>Nostoc</taxon>
    </lineage>
</organism>
<proteinExistence type="predicted"/>
<sequence length="46" mass="5432">MNLSVVEQYSVEQTHYENQANNTTNKSNYDLVLSYSFLYLSVYDVF</sequence>
<dbReference type="KEGG" id="nfl:COO91_07825"/>
<dbReference type="EMBL" id="CP024785">
    <property type="protein sequence ID" value="AUB41758.1"/>
    <property type="molecule type" value="Genomic_DNA"/>
</dbReference>
<evidence type="ECO:0000313" key="1">
    <source>
        <dbReference type="EMBL" id="AUB41758.1"/>
    </source>
</evidence>
<accession>A0A2K8T221</accession>
<dbReference type="Proteomes" id="UP000232003">
    <property type="component" value="Chromosome"/>
</dbReference>
<gene>
    <name evidence="1" type="ORF">COO91_07825</name>
</gene>
<name>A0A2K8T221_9NOSO</name>
<keyword evidence="2" id="KW-1185">Reference proteome</keyword>